<dbReference type="InterPro" id="IPR036520">
    <property type="entry name" value="UPF0759_sf"/>
</dbReference>
<dbReference type="Pfam" id="PF01904">
    <property type="entry name" value="DUF72"/>
    <property type="match status" value="1"/>
</dbReference>
<proteinExistence type="predicted"/>
<reference evidence="1 4" key="2">
    <citation type="submission" date="2017-02" db="EMBL/GenBank/DDBJ databases">
        <authorList>
            <person name="Guo L."/>
        </authorList>
    </citation>
    <scope>NUCLEOTIDE SEQUENCE [LARGE SCALE GENOMIC DNA]</scope>
    <source>
        <strain evidence="1 4">PRS09-11288</strain>
    </source>
</reference>
<dbReference type="SUPFAM" id="SSF117396">
    <property type="entry name" value="TM1631-like"/>
    <property type="match status" value="1"/>
</dbReference>
<reference evidence="2 3" key="1">
    <citation type="journal article" date="2016" name="Front. Microbiol.">
        <title>Genomic Resource of Rice Seed Associated Bacteria.</title>
        <authorList>
            <person name="Midha S."/>
            <person name="Bansal K."/>
            <person name="Sharma S."/>
            <person name="Kumar N."/>
            <person name="Patil P.P."/>
            <person name="Chaudhry V."/>
            <person name="Patil P.B."/>
        </authorList>
    </citation>
    <scope>NUCLEOTIDE SEQUENCE [LARGE SCALE GENOMIC DNA]</scope>
    <source>
        <strain evidence="2 3">NS96</strain>
    </source>
</reference>
<dbReference type="AlphaFoldDB" id="A0AAJ0LN09"/>
<evidence type="ECO:0000313" key="1">
    <source>
        <dbReference type="EMBL" id="AQW68918.1"/>
    </source>
</evidence>
<dbReference type="Proteomes" id="UP000191010">
    <property type="component" value="Chromosome"/>
</dbReference>
<dbReference type="EMBL" id="LDSN01000005">
    <property type="protein sequence ID" value="KTT19886.1"/>
    <property type="molecule type" value="Genomic_DNA"/>
</dbReference>
<dbReference type="RefSeq" id="WP_058637280.1">
    <property type="nucleotide sequence ID" value="NZ_CP019952.1"/>
</dbReference>
<dbReference type="PANTHER" id="PTHR30348:SF14">
    <property type="entry name" value="BLR8050 PROTEIN"/>
    <property type="match status" value="1"/>
</dbReference>
<dbReference type="PANTHER" id="PTHR30348">
    <property type="entry name" value="UNCHARACTERIZED PROTEIN YECE"/>
    <property type="match status" value="1"/>
</dbReference>
<dbReference type="InterPro" id="IPR002763">
    <property type="entry name" value="DUF72"/>
</dbReference>
<sequence>MIYLGCAGWSLPKEHAPAFPEAGGHLERYAARLSAVEINSSFYRPHRPQTYARWAASTPEDFRFSVKVPKAITHEMRLQGCETALDSFLAQCGELGEKLGCLLVQLPPSLGFDEAVVRRFFEALRCRFDKPVVVEPRHETWRSAQPLLIDLQVGQVGASPSRFELDGQPSGWSGIAYWRLHGVPVVYRSAYTDQCLRQLAVQLKRAHAQGAITWCIFDNTASGTAVGDGLSVRSYLG</sequence>
<dbReference type="Proteomes" id="UP000071644">
    <property type="component" value="Unassembled WGS sequence"/>
</dbReference>
<evidence type="ECO:0000313" key="2">
    <source>
        <dbReference type="EMBL" id="KTT19886.1"/>
    </source>
</evidence>
<name>A0AAJ0LN09_9PSED</name>
<protein>
    <recommendedName>
        <fullName evidence="5">DUF72 domain-containing protein</fullName>
    </recommendedName>
</protein>
<accession>A0AAJ0LN09</accession>
<dbReference type="EMBL" id="CP019952">
    <property type="protein sequence ID" value="AQW68918.1"/>
    <property type="molecule type" value="Genomic_DNA"/>
</dbReference>
<dbReference type="Gene3D" id="3.20.20.410">
    <property type="entry name" value="Protein of unknown function UPF0759"/>
    <property type="match status" value="1"/>
</dbReference>
<organism evidence="2 3">
    <name type="scientific">Pseudomonas parafulva</name>
    <dbReference type="NCBI Taxonomy" id="157782"/>
    <lineage>
        <taxon>Bacteria</taxon>
        <taxon>Pseudomonadati</taxon>
        <taxon>Pseudomonadota</taxon>
        <taxon>Gammaproteobacteria</taxon>
        <taxon>Pseudomonadales</taxon>
        <taxon>Pseudomonadaceae</taxon>
        <taxon>Pseudomonas</taxon>
    </lineage>
</organism>
<evidence type="ECO:0000313" key="4">
    <source>
        <dbReference type="Proteomes" id="UP000191010"/>
    </source>
</evidence>
<keyword evidence="4" id="KW-1185">Reference proteome</keyword>
<evidence type="ECO:0000313" key="3">
    <source>
        <dbReference type="Proteomes" id="UP000071644"/>
    </source>
</evidence>
<evidence type="ECO:0008006" key="5">
    <source>
        <dbReference type="Google" id="ProtNLM"/>
    </source>
</evidence>
<gene>
    <name evidence="1" type="ORF">B2J77_12170</name>
    <name evidence="2" type="ORF">NS96R_01790</name>
</gene>